<organism evidence="2 3">
    <name type="scientific">Capsaspora owczarzaki (strain ATCC 30864)</name>
    <dbReference type="NCBI Taxonomy" id="595528"/>
    <lineage>
        <taxon>Eukaryota</taxon>
        <taxon>Filasterea</taxon>
        <taxon>Capsaspora</taxon>
    </lineage>
</organism>
<dbReference type="AlphaFoldDB" id="A0A0D2VYC7"/>
<dbReference type="RefSeq" id="XP_004343717.1">
    <property type="nucleotide sequence ID" value="XM_004343667.1"/>
</dbReference>
<name>A0A0D2VYC7_CAPO3</name>
<reference evidence="3" key="1">
    <citation type="submission" date="2011-02" db="EMBL/GenBank/DDBJ databases">
        <title>The Genome Sequence of Capsaspora owczarzaki ATCC 30864.</title>
        <authorList>
            <person name="Russ C."/>
            <person name="Cuomo C."/>
            <person name="Burger G."/>
            <person name="Gray M.W."/>
            <person name="Holland P.W.H."/>
            <person name="King N."/>
            <person name="Lang F.B.F."/>
            <person name="Roger A.J."/>
            <person name="Ruiz-Trillo I."/>
            <person name="Young S.K."/>
            <person name="Zeng Q."/>
            <person name="Gargeya S."/>
            <person name="Alvarado L."/>
            <person name="Berlin A."/>
            <person name="Chapman S.B."/>
            <person name="Chen Z."/>
            <person name="Freedman E."/>
            <person name="Gellesch M."/>
            <person name="Goldberg J."/>
            <person name="Griggs A."/>
            <person name="Gujja S."/>
            <person name="Heilman E."/>
            <person name="Heiman D."/>
            <person name="Howarth C."/>
            <person name="Mehta T."/>
            <person name="Neiman D."/>
            <person name="Pearson M."/>
            <person name="Roberts A."/>
            <person name="Saif S."/>
            <person name="Shea T."/>
            <person name="Shenoy N."/>
            <person name="Sisk P."/>
            <person name="Stolte C."/>
            <person name="Sykes S."/>
            <person name="White J."/>
            <person name="Yandava C."/>
            <person name="Haas B."/>
            <person name="Nusbaum C."/>
            <person name="Birren B."/>
        </authorList>
    </citation>
    <scope>NUCLEOTIDE SEQUENCE</scope>
    <source>
        <strain evidence="3">ATCC 30864</strain>
    </source>
</reference>
<evidence type="ECO:0000313" key="2">
    <source>
        <dbReference type="EMBL" id="KJE96717.1"/>
    </source>
</evidence>
<gene>
    <name evidence="2" type="ORF">CAOG_006993</name>
</gene>
<proteinExistence type="predicted"/>
<keyword evidence="3" id="KW-1185">Reference proteome</keyword>
<accession>A0A0D2VYC7</accession>
<dbReference type="InParanoid" id="A0A0D2VYC7"/>
<dbReference type="Proteomes" id="UP000008743">
    <property type="component" value="Unassembled WGS sequence"/>
</dbReference>
<feature type="region of interest" description="Disordered" evidence="1">
    <location>
        <begin position="36"/>
        <end position="75"/>
    </location>
</feature>
<evidence type="ECO:0000256" key="1">
    <source>
        <dbReference type="SAM" id="MobiDB-lite"/>
    </source>
</evidence>
<evidence type="ECO:0000313" key="3">
    <source>
        <dbReference type="Proteomes" id="UP000008743"/>
    </source>
</evidence>
<protein>
    <submittedName>
        <fullName evidence="2">Uncharacterized protein</fullName>
    </submittedName>
</protein>
<sequence length="75" mass="9166">MGNCLKKTKFHRLEDEHLPDTRAHWAEYNATLKAREEQKVTHKAQMEKLKDMSLHPEKYKEERRYREKQKEEAGR</sequence>
<dbReference type="EMBL" id="KE346372">
    <property type="protein sequence ID" value="KJE96717.1"/>
    <property type="molecule type" value="Genomic_DNA"/>
</dbReference>